<dbReference type="PANTHER" id="PTHR33116">
    <property type="entry name" value="REVERSE TRANSCRIPTASE ZINC-BINDING DOMAIN-CONTAINING PROTEIN-RELATED-RELATED"/>
    <property type="match status" value="1"/>
</dbReference>
<dbReference type="AlphaFoldDB" id="A0AAE0CP83"/>
<reference evidence="2" key="1">
    <citation type="journal article" date="2023" name="Plant J.">
        <title>Genome sequences and population genomics provide insights into the demographic history, inbreeding, and mutation load of two 'living fossil' tree species of Dipteronia.</title>
        <authorList>
            <person name="Feng Y."/>
            <person name="Comes H.P."/>
            <person name="Chen J."/>
            <person name="Zhu S."/>
            <person name="Lu R."/>
            <person name="Zhang X."/>
            <person name="Li P."/>
            <person name="Qiu J."/>
            <person name="Olsen K.M."/>
            <person name="Qiu Y."/>
        </authorList>
    </citation>
    <scope>NUCLEOTIDE SEQUENCE</scope>
    <source>
        <strain evidence="2">KIB01</strain>
    </source>
</reference>
<dbReference type="PANTHER" id="PTHR33116:SF78">
    <property type="entry name" value="OS12G0587133 PROTEIN"/>
    <property type="match status" value="1"/>
</dbReference>
<comment type="caution">
    <text evidence="2">The sequence shown here is derived from an EMBL/GenBank/DDBJ whole genome shotgun (WGS) entry which is preliminary data.</text>
</comment>
<sequence length="351" mass="39711">MSGMRKGGDLLTHLGVPLFFGAPKLRWLIPWADKIKSSFLHSFQVYRWPSSLLKDLNAAIRNYFWTGSIDGRKSIQVALKSCCRPKDGGGLGVKDLSILNKAMLKKFTLRMLTEESLVFTYLLARFFTQDHKPRTWSVASFVWPGLKFHYTPLMIEFRWLVGHHSKVHFWSDNRLGYPLIDLVEDRSSLQPPLDSVVGEIYSDAAGWNIPTSFKASYQDVACEIENVVISTDPHSLVWTCSLDGSVSCKSTHTSFSEIPTNIVLRARGYIFPSRCQFCYAVEEDLRHFFLNCPFVRGLWNAVSSTFGHKLKLNGVFRTCRGFVKGCFATPLGVCFAFEAELAVAVYAIDYA</sequence>
<name>A0AAE0CP83_9ROSI</name>
<proteinExistence type="predicted"/>
<dbReference type="Pfam" id="PF13966">
    <property type="entry name" value="zf-RVT"/>
    <property type="match status" value="1"/>
</dbReference>
<evidence type="ECO:0000313" key="2">
    <source>
        <dbReference type="EMBL" id="KAK2658407.1"/>
    </source>
</evidence>
<protein>
    <recommendedName>
        <fullName evidence="1">Reverse transcriptase zinc-binding domain-containing protein</fullName>
    </recommendedName>
</protein>
<evidence type="ECO:0000259" key="1">
    <source>
        <dbReference type="Pfam" id="PF13966"/>
    </source>
</evidence>
<accession>A0AAE0CP83</accession>
<dbReference type="InterPro" id="IPR026960">
    <property type="entry name" value="RVT-Znf"/>
</dbReference>
<dbReference type="EMBL" id="JANJYI010000002">
    <property type="protein sequence ID" value="KAK2658407.1"/>
    <property type="molecule type" value="Genomic_DNA"/>
</dbReference>
<gene>
    <name evidence="2" type="ORF">Ddye_004940</name>
</gene>
<dbReference type="Proteomes" id="UP001280121">
    <property type="component" value="Unassembled WGS sequence"/>
</dbReference>
<organism evidence="2 3">
    <name type="scientific">Dipteronia dyeriana</name>
    <dbReference type="NCBI Taxonomy" id="168575"/>
    <lineage>
        <taxon>Eukaryota</taxon>
        <taxon>Viridiplantae</taxon>
        <taxon>Streptophyta</taxon>
        <taxon>Embryophyta</taxon>
        <taxon>Tracheophyta</taxon>
        <taxon>Spermatophyta</taxon>
        <taxon>Magnoliopsida</taxon>
        <taxon>eudicotyledons</taxon>
        <taxon>Gunneridae</taxon>
        <taxon>Pentapetalae</taxon>
        <taxon>rosids</taxon>
        <taxon>malvids</taxon>
        <taxon>Sapindales</taxon>
        <taxon>Sapindaceae</taxon>
        <taxon>Hippocastanoideae</taxon>
        <taxon>Acereae</taxon>
        <taxon>Dipteronia</taxon>
    </lineage>
</organism>
<feature type="domain" description="Reverse transcriptase zinc-binding" evidence="1">
    <location>
        <begin position="230"/>
        <end position="299"/>
    </location>
</feature>
<evidence type="ECO:0000313" key="3">
    <source>
        <dbReference type="Proteomes" id="UP001280121"/>
    </source>
</evidence>
<keyword evidence="3" id="KW-1185">Reference proteome</keyword>